<name>A0A392R5Y9_9FABA</name>
<dbReference type="AlphaFoldDB" id="A0A392R5Y9"/>
<organism evidence="1 2">
    <name type="scientific">Trifolium medium</name>
    <dbReference type="NCBI Taxonomy" id="97028"/>
    <lineage>
        <taxon>Eukaryota</taxon>
        <taxon>Viridiplantae</taxon>
        <taxon>Streptophyta</taxon>
        <taxon>Embryophyta</taxon>
        <taxon>Tracheophyta</taxon>
        <taxon>Spermatophyta</taxon>
        <taxon>Magnoliopsida</taxon>
        <taxon>eudicotyledons</taxon>
        <taxon>Gunneridae</taxon>
        <taxon>Pentapetalae</taxon>
        <taxon>rosids</taxon>
        <taxon>fabids</taxon>
        <taxon>Fabales</taxon>
        <taxon>Fabaceae</taxon>
        <taxon>Papilionoideae</taxon>
        <taxon>50 kb inversion clade</taxon>
        <taxon>NPAAA clade</taxon>
        <taxon>Hologalegina</taxon>
        <taxon>IRL clade</taxon>
        <taxon>Trifolieae</taxon>
        <taxon>Trifolium</taxon>
    </lineage>
</organism>
<dbReference type="EMBL" id="LXQA010185397">
    <property type="protein sequence ID" value="MCI31200.1"/>
    <property type="molecule type" value="Genomic_DNA"/>
</dbReference>
<sequence length="98" mass="10966">MASSSQVTVPFAGRWKSLITTADGQSFVPEPKGDQKDCEIWESQVIIPFSVNDTIYAYGGPFPDKKALSKEVMEIFPCYMLGFCVLAKFCKNNILARY</sequence>
<keyword evidence="2" id="KW-1185">Reference proteome</keyword>
<proteinExistence type="predicted"/>
<protein>
    <submittedName>
        <fullName evidence="1">Uncharacterized protein</fullName>
    </submittedName>
</protein>
<reference evidence="1 2" key="1">
    <citation type="journal article" date="2018" name="Front. Plant Sci.">
        <title>Red Clover (Trifolium pratense) and Zigzag Clover (T. medium) - A Picture of Genomic Similarities and Differences.</title>
        <authorList>
            <person name="Dluhosova J."/>
            <person name="Istvanek J."/>
            <person name="Nedelnik J."/>
            <person name="Repkova J."/>
        </authorList>
    </citation>
    <scope>NUCLEOTIDE SEQUENCE [LARGE SCALE GENOMIC DNA]</scope>
    <source>
        <strain evidence="2">cv. 10/8</strain>
        <tissue evidence="1">Leaf</tissue>
    </source>
</reference>
<comment type="caution">
    <text evidence="1">The sequence shown here is derived from an EMBL/GenBank/DDBJ whole genome shotgun (WGS) entry which is preliminary data.</text>
</comment>
<evidence type="ECO:0000313" key="1">
    <source>
        <dbReference type="EMBL" id="MCI31200.1"/>
    </source>
</evidence>
<dbReference type="Proteomes" id="UP000265520">
    <property type="component" value="Unassembled WGS sequence"/>
</dbReference>
<evidence type="ECO:0000313" key="2">
    <source>
        <dbReference type="Proteomes" id="UP000265520"/>
    </source>
</evidence>
<accession>A0A392R5Y9</accession>